<gene>
    <name evidence="2" type="ORF">CWS72_08520</name>
</gene>
<keyword evidence="3" id="KW-1185">Reference proteome</keyword>
<organism evidence="2 3">
    <name type="scientific">Telmatospirillum siberiense</name>
    <dbReference type="NCBI Taxonomy" id="382514"/>
    <lineage>
        <taxon>Bacteria</taxon>
        <taxon>Pseudomonadati</taxon>
        <taxon>Pseudomonadota</taxon>
        <taxon>Alphaproteobacteria</taxon>
        <taxon>Rhodospirillales</taxon>
        <taxon>Rhodospirillaceae</taxon>
        <taxon>Telmatospirillum</taxon>
    </lineage>
</organism>
<protein>
    <recommendedName>
        <fullName evidence="1">DUF7479 domain-containing protein</fullName>
    </recommendedName>
</protein>
<sequence>MSGEKAPPPRLICGKCDQELSMGKVTLAYMGNSFEVELLRCPQCHLVFVPEELATGKMQQVELALEEK</sequence>
<comment type="caution">
    <text evidence="2">The sequence shown here is derived from an EMBL/GenBank/DDBJ whole genome shotgun (WGS) entry which is preliminary data.</text>
</comment>
<dbReference type="RefSeq" id="WP_101250173.1">
    <property type="nucleotide sequence ID" value="NZ_PIUM01000007.1"/>
</dbReference>
<evidence type="ECO:0000259" key="1">
    <source>
        <dbReference type="Pfam" id="PF24292"/>
    </source>
</evidence>
<feature type="domain" description="DUF7479" evidence="1">
    <location>
        <begin position="11"/>
        <end position="68"/>
    </location>
</feature>
<dbReference type="InterPro" id="IPR054656">
    <property type="entry name" value="DVU_1557-like"/>
</dbReference>
<dbReference type="OrthoDB" id="1753012at2"/>
<proteinExistence type="predicted"/>
<dbReference type="AlphaFoldDB" id="A0A2N3PWX1"/>
<dbReference type="InterPro" id="IPR055902">
    <property type="entry name" value="DUF7479"/>
</dbReference>
<dbReference type="NCBIfam" id="NF045645">
    <property type="entry name" value="DVU_1557_fam"/>
    <property type="match status" value="1"/>
</dbReference>
<dbReference type="Proteomes" id="UP000233293">
    <property type="component" value="Unassembled WGS sequence"/>
</dbReference>
<dbReference type="Pfam" id="PF24292">
    <property type="entry name" value="DUF7479"/>
    <property type="match status" value="1"/>
</dbReference>
<dbReference type="EMBL" id="PIUM01000007">
    <property type="protein sequence ID" value="PKU24913.1"/>
    <property type="molecule type" value="Genomic_DNA"/>
</dbReference>
<name>A0A2N3PWX1_9PROT</name>
<evidence type="ECO:0000313" key="3">
    <source>
        <dbReference type="Proteomes" id="UP000233293"/>
    </source>
</evidence>
<evidence type="ECO:0000313" key="2">
    <source>
        <dbReference type="EMBL" id="PKU24913.1"/>
    </source>
</evidence>
<accession>A0A2N3PWX1</accession>
<reference evidence="3" key="1">
    <citation type="submission" date="2017-12" db="EMBL/GenBank/DDBJ databases">
        <title>Draft genome sequence of Telmatospirillum siberiense 26-4b1T, an acidotolerant peatland alphaproteobacterium potentially involved in sulfur cycling.</title>
        <authorList>
            <person name="Hausmann B."/>
            <person name="Pjevac P."/>
            <person name="Schreck K."/>
            <person name="Herbold C.W."/>
            <person name="Daims H."/>
            <person name="Wagner M."/>
            <person name="Pester M."/>
            <person name="Loy A."/>
        </authorList>
    </citation>
    <scope>NUCLEOTIDE SEQUENCE [LARGE SCALE GENOMIC DNA]</scope>
    <source>
        <strain evidence="3">26-4b1</strain>
    </source>
</reference>